<name>A0A1T1D6E6_9SYNE</name>
<evidence type="ECO:0000313" key="1">
    <source>
        <dbReference type="EMBL" id="OOV36446.1"/>
    </source>
</evidence>
<protein>
    <recommendedName>
        <fullName evidence="3">Type I restriction modification DNA specificity domain-containing protein</fullName>
    </recommendedName>
</protein>
<dbReference type="SUPFAM" id="SSF116734">
    <property type="entry name" value="DNA methylase specificity domain"/>
    <property type="match status" value="1"/>
</dbReference>
<dbReference type="EMBL" id="MWLE01000013">
    <property type="protein sequence ID" value="OOV36446.1"/>
    <property type="molecule type" value="Genomic_DNA"/>
</dbReference>
<gene>
    <name evidence="1" type="ORF">BV53_00655</name>
</gene>
<proteinExistence type="predicted"/>
<evidence type="ECO:0008006" key="3">
    <source>
        <dbReference type="Google" id="ProtNLM"/>
    </source>
</evidence>
<dbReference type="Proteomes" id="UP000242590">
    <property type="component" value="Unassembled WGS sequence"/>
</dbReference>
<sequence>MTEGPTVIGWQEEDCGSLYLEAKPAFPIDTVFHILPRIGSMLFFYHLLACQPLSDMNTDAAVPGLNRGNVYRLKFPCLTSDLISAFDSMVERFWKRQAANLDESAALAQVRGLLLPKLIGGELRLLSNLDTNKVEAE</sequence>
<organism evidence="1 2">
    <name type="scientific">Candidatus Synechococcus spongiarum LMB bulk15N</name>
    <dbReference type="NCBI Taxonomy" id="1943583"/>
    <lineage>
        <taxon>Bacteria</taxon>
        <taxon>Bacillati</taxon>
        <taxon>Cyanobacteriota</taxon>
        <taxon>Cyanophyceae</taxon>
        <taxon>Synechococcales</taxon>
        <taxon>Synechococcaceae</taxon>
        <taxon>Synechococcus</taxon>
    </lineage>
</organism>
<reference evidence="1 2" key="1">
    <citation type="submission" date="2017-02" db="EMBL/GenBank/DDBJ databases">
        <title>Draft Genome Sequences of 'Candidatus Synechococcus spongiarum', Cyanobacterial Symbionts of the Mediterranean Sponge Aplysina aerophoba from two locations.</title>
        <authorList>
            <person name="Slaby B.M."/>
            <person name="Hentschel U."/>
        </authorList>
    </citation>
    <scope>NUCLEOTIDE SEQUENCE [LARGE SCALE GENOMIC DNA]</scope>
    <source>
        <strain evidence="1">LMB bulk15N</strain>
    </source>
</reference>
<comment type="caution">
    <text evidence="1">The sequence shown here is derived from an EMBL/GenBank/DDBJ whole genome shotgun (WGS) entry which is preliminary data.</text>
</comment>
<dbReference type="RefSeq" id="WP_078231810.1">
    <property type="nucleotide sequence ID" value="NZ_MWLE01000013.1"/>
</dbReference>
<accession>A0A1T1D6E6</accession>
<evidence type="ECO:0000313" key="2">
    <source>
        <dbReference type="Proteomes" id="UP000242590"/>
    </source>
</evidence>
<dbReference type="OrthoDB" id="9815652at2"/>
<dbReference type="AlphaFoldDB" id="A0A1T1D6E6"/>